<evidence type="ECO:0000256" key="1">
    <source>
        <dbReference type="SAM" id="MobiDB-lite"/>
    </source>
</evidence>
<proteinExistence type="predicted"/>
<name>A0A222W174_9PSEU</name>
<dbReference type="AlphaFoldDB" id="A0A222W174"/>
<dbReference type="EMBL" id="FMZE01000015">
    <property type="protein sequence ID" value="SDD97255.1"/>
    <property type="molecule type" value="Genomic_DNA"/>
</dbReference>
<protein>
    <submittedName>
        <fullName evidence="2">Uncharacterized protein</fullName>
    </submittedName>
</protein>
<gene>
    <name evidence="2" type="ORF">SAMN05421630_115106</name>
</gene>
<feature type="compositionally biased region" description="Basic residues" evidence="1">
    <location>
        <begin position="81"/>
        <end position="93"/>
    </location>
</feature>
<keyword evidence="3" id="KW-1185">Reference proteome</keyword>
<evidence type="ECO:0000313" key="3">
    <source>
        <dbReference type="Proteomes" id="UP000199494"/>
    </source>
</evidence>
<feature type="region of interest" description="Disordered" evidence="1">
    <location>
        <begin position="75"/>
        <end position="119"/>
    </location>
</feature>
<dbReference type="KEGG" id="pmad:BAY61_32240"/>
<accession>A0A222W174</accession>
<dbReference type="Proteomes" id="UP000199494">
    <property type="component" value="Unassembled WGS sequence"/>
</dbReference>
<evidence type="ECO:0000313" key="2">
    <source>
        <dbReference type="EMBL" id="SDD97255.1"/>
    </source>
</evidence>
<sequence>MIMSDKSIEQEVRAVLRQNLPILRELRKAITDVEKCVDREKVAHEATLAAVEHARAMHASALKEGWSEKQLRALRLVPAPAKRRRGKTNHKSSRPAAPDTTNGDSAQPTAAEPPPVQPG</sequence>
<feature type="compositionally biased region" description="Polar residues" evidence="1">
    <location>
        <begin position="99"/>
        <end position="108"/>
    </location>
</feature>
<reference evidence="2 3" key="1">
    <citation type="submission" date="2016-10" db="EMBL/GenBank/DDBJ databases">
        <authorList>
            <person name="de Groot N.N."/>
        </authorList>
    </citation>
    <scope>NUCLEOTIDE SEQUENCE [LARGE SCALE GENOMIC DNA]</scope>
    <source>
        <strain evidence="2 3">CGMCC 4.5506</strain>
    </source>
</reference>
<organism evidence="2 3">
    <name type="scientific">Prauserella marina</name>
    <dbReference type="NCBI Taxonomy" id="530584"/>
    <lineage>
        <taxon>Bacteria</taxon>
        <taxon>Bacillati</taxon>
        <taxon>Actinomycetota</taxon>
        <taxon>Actinomycetes</taxon>
        <taxon>Pseudonocardiales</taxon>
        <taxon>Pseudonocardiaceae</taxon>
        <taxon>Prauserella</taxon>
    </lineage>
</organism>